<dbReference type="Proteomes" id="UP000475117">
    <property type="component" value="Chromosome"/>
</dbReference>
<dbReference type="PANTHER" id="PTHR42782">
    <property type="entry name" value="SI:CH73-314G15.3"/>
    <property type="match status" value="1"/>
</dbReference>
<sequence>MELREFAQRVLFATTLEEKLAGPPAGDPITDNDPGGAIAGSPTPGRPADLRMHRSGEKINFPKDPTLIDEEKRAILLHFFANHELLAVELMALVLLKFPDAPKRFRKGIYNTLREEQAHTKWYTSRMQQCGVHFGDFPVSGMIWEQISTMETPLDYVSRLSLTFEQSNLDYSKHYSEVMTQAGDTATAKILGRIYRDEISHVGYGLHWFRHWKDEKDNDWQAFKKQLRFPMSPIRAKAHGNVPFNAEGRLRAGLEQSFIDELEVFGRSRGRTPDVYWFNPGCEAEMVNAESKGLSALARDAELLPIAFTHADDVLLVKQEPSLKHLAYLQKNGFNLPEIITSTRELDDRKLRNLKPWGWSPTAEQTIGALHSQCRGADEQARRAADHNTASTLAKELTLTAQQRWNEQTDQARLEIGCVGTAHETIESLAAHAARLRAEGHESLVMKSNYGAAAQGNQCLFDGTPVEKAHGWIERQLAAGQSIILEPWRDKVFEYSAHFDRSAPGVVRFQGFTRIHTNRRGQWKASEAGAKFGTGLTPELAAFLHARHGALHAHQSSMPALLNDLLEPLGYFGPVGIDAFVWRDTGGELRNQLIVEINCRHTMGRTALELRRRLAPDQHLCFQITRGPLPESDDPAVVRNVAINDPETNPEWHATATIRNGWMPVTI</sequence>
<dbReference type="Pfam" id="PF04305">
    <property type="entry name" value="DUF455"/>
    <property type="match status" value="1"/>
</dbReference>
<dbReference type="InterPro" id="IPR007402">
    <property type="entry name" value="DUF455"/>
</dbReference>
<keyword evidence="2" id="KW-1185">Reference proteome</keyword>
<evidence type="ECO:0000313" key="1">
    <source>
        <dbReference type="EMBL" id="QQL44913.1"/>
    </source>
</evidence>
<name>A0A6B3LF45_9BACT</name>
<organism evidence="1 2">
    <name type="scientific">Sulfuriroseicoccus oceanibius</name>
    <dbReference type="NCBI Taxonomy" id="2707525"/>
    <lineage>
        <taxon>Bacteria</taxon>
        <taxon>Pseudomonadati</taxon>
        <taxon>Verrucomicrobiota</taxon>
        <taxon>Verrucomicrobiia</taxon>
        <taxon>Verrucomicrobiales</taxon>
        <taxon>Verrucomicrobiaceae</taxon>
        <taxon>Sulfuriroseicoccus</taxon>
    </lineage>
</organism>
<dbReference type="SUPFAM" id="SSF47240">
    <property type="entry name" value="Ferritin-like"/>
    <property type="match status" value="1"/>
</dbReference>
<accession>A0A6B3LF45</accession>
<gene>
    <name evidence="1" type="ORF">G3M56_013760</name>
</gene>
<dbReference type="InterPro" id="IPR009078">
    <property type="entry name" value="Ferritin-like_SF"/>
</dbReference>
<reference evidence="1 2" key="1">
    <citation type="submission" date="2020-12" db="EMBL/GenBank/DDBJ databases">
        <title>Sulforoseuscoccus oceanibium gen. nov., sp. nov., a representative of the phylum Verrucomicrobia with special cytoplasmic membrane, and proposal of Sulforoseuscoccusaceae fam. nov.</title>
        <authorList>
            <person name="Xi F."/>
        </authorList>
    </citation>
    <scope>NUCLEOTIDE SEQUENCE [LARGE SCALE GENOMIC DNA]</scope>
    <source>
        <strain evidence="1 2">T37</strain>
    </source>
</reference>
<dbReference type="EMBL" id="CP066776">
    <property type="protein sequence ID" value="QQL44913.1"/>
    <property type="molecule type" value="Genomic_DNA"/>
</dbReference>
<dbReference type="PANTHER" id="PTHR42782:SF2">
    <property type="entry name" value="3-OXOACYL-[ACYL-CARRIER-PROTEIN] SYNTHASE-LIKE PROTEIN"/>
    <property type="match status" value="1"/>
</dbReference>
<dbReference type="CDD" id="cd00657">
    <property type="entry name" value="Ferritin_like"/>
    <property type="match status" value="1"/>
</dbReference>
<dbReference type="RefSeq" id="WP_164365346.1">
    <property type="nucleotide sequence ID" value="NZ_CP066776.1"/>
</dbReference>
<dbReference type="KEGG" id="soa:G3M56_013760"/>
<proteinExistence type="predicted"/>
<evidence type="ECO:0000313" key="2">
    <source>
        <dbReference type="Proteomes" id="UP000475117"/>
    </source>
</evidence>
<protein>
    <submittedName>
        <fullName evidence="1">DUF455 family protein</fullName>
    </submittedName>
</protein>
<dbReference type="AlphaFoldDB" id="A0A6B3LF45"/>